<organism evidence="3 4">
    <name type="scientific">Fusobacterium hominis</name>
    <dbReference type="NCBI Taxonomy" id="2764326"/>
    <lineage>
        <taxon>Bacteria</taxon>
        <taxon>Fusobacteriati</taxon>
        <taxon>Fusobacteriota</taxon>
        <taxon>Fusobacteriia</taxon>
        <taxon>Fusobacteriales</taxon>
        <taxon>Fusobacteriaceae</taxon>
        <taxon>Fusobacterium</taxon>
    </lineage>
</organism>
<dbReference type="PANTHER" id="PTHR33449">
    <property type="entry name" value="NUCLEOID-ASSOCIATED PROTEIN YBAB"/>
    <property type="match status" value="1"/>
</dbReference>
<comment type="similarity">
    <text evidence="2">Belongs to the YbaB/EbfC family.</text>
</comment>
<dbReference type="AlphaFoldDB" id="A0A7G9GXV6"/>
<dbReference type="GO" id="GO:0003677">
    <property type="term" value="F:DNA binding"/>
    <property type="evidence" value="ECO:0007669"/>
    <property type="project" value="UniProtKB-UniRule"/>
</dbReference>
<gene>
    <name evidence="3" type="ORF">H9Q81_02005</name>
</gene>
<evidence type="ECO:0000313" key="3">
    <source>
        <dbReference type="EMBL" id="QNM15638.1"/>
    </source>
</evidence>
<dbReference type="GO" id="GO:0043590">
    <property type="term" value="C:bacterial nucleoid"/>
    <property type="evidence" value="ECO:0007669"/>
    <property type="project" value="UniProtKB-UniRule"/>
</dbReference>
<dbReference type="Pfam" id="PF02575">
    <property type="entry name" value="YbaB_DNA_bd"/>
    <property type="match status" value="1"/>
</dbReference>
<evidence type="ECO:0000256" key="2">
    <source>
        <dbReference type="HAMAP-Rule" id="MF_00274"/>
    </source>
</evidence>
<comment type="function">
    <text evidence="2">Binds to DNA and alters its conformation. May be involved in regulation of gene expression, nucleoid organization and DNA protection.</text>
</comment>
<keyword evidence="2" id="KW-0963">Cytoplasm</keyword>
<dbReference type="GO" id="GO:0005829">
    <property type="term" value="C:cytosol"/>
    <property type="evidence" value="ECO:0007669"/>
    <property type="project" value="TreeGrafter"/>
</dbReference>
<comment type="subcellular location">
    <subcellularLocation>
        <location evidence="2">Cytoplasm</location>
        <location evidence="2">Nucleoid</location>
    </subcellularLocation>
</comment>
<keyword evidence="1 2" id="KW-0238">DNA-binding</keyword>
<dbReference type="PANTHER" id="PTHR33449:SF1">
    <property type="entry name" value="NUCLEOID-ASSOCIATED PROTEIN YBAB"/>
    <property type="match status" value="1"/>
</dbReference>
<dbReference type="HAMAP" id="MF_00274">
    <property type="entry name" value="DNA_YbaB_EbfC"/>
    <property type="match status" value="1"/>
</dbReference>
<dbReference type="InterPro" id="IPR004401">
    <property type="entry name" value="YbaB/EbfC"/>
</dbReference>
<dbReference type="RefSeq" id="WP_101475049.1">
    <property type="nucleotide sequence ID" value="NZ_CP060637.1"/>
</dbReference>
<dbReference type="Proteomes" id="UP000515913">
    <property type="component" value="Chromosome"/>
</dbReference>
<dbReference type="PIRSF" id="PIRSF004555">
    <property type="entry name" value="UCP004555"/>
    <property type="match status" value="1"/>
</dbReference>
<proteinExistence type="inferred from homology"/>
<sequence length="118" mass="12797">MVRKLKGGKQVAQGGNQMNILKQAQAMQQQMLVVQEQLKEKEMTASVGGGAVTVKVNGQKELLEVNLTDDIVKEAAEDKEMLQDLIVSAVREAMRQADELAETEMGKVTGGINIPGLF</sequence>
<dbReference type="SUPFAM" id="SSF82607">
    <property type="entry name" value="YbaB-like"/>
    <property type="match status" value="1"/>
</dbReference>
<dbReference type="Gene3D" id="3.30.1310.10">
    <property type="entry name" value="Nucleoid-associated protein YbaB-like domain"/>
    <property type="match status" value="1"/>
</dbReference>
<keyword evidence="4" id="KW-1185">Reference proteome</keyword>
<dbReference type="InterPro" id="IPR036894">
    <property type="entry name" value="YbaB-like_sf"/>
</dbReference>
<name>A0A7G9GXV6_9FUSO</name>
<reference evidence="3 4" key="1">
    <citation type="submission" date="2020-08" db="EMBL/GenBank/DDBJ databases">
        <authorList>
            <person name="Liu C."/>
            <person name="Sun Q."/>
        </authorList>
    </citation>
    <scope>NUCLEOTIDE SEQUENCE [LARGE SCALE GENOMIC DNA]</scope>
    <source>
        <strain evidence="3 4">NSJ-57</strain>
    </source>
</reference>
<comment type="subunit">
    <text evidence="2">Homodimer.</text>
</comment>
<evidence type="ECO:0000313" key="4">
    <source>
        <dbReference type="Proteomes" id="UP000515913"/>
    </source>
</evidence>
<accession>A0A7G9GXV6</accession>
<protein>
    <recommendedName>
        <fullName evidence="2">Nucleoid-associated protein H9Q81_02005</fullName>
    </recommendedName>
</protein>
<dbReference type="NCBIfam" id="TIGR00103">
    <property type="entry name" value="DNA_YbaB_EbfC"/>
    <property type="match status" value="1"/>
</dbReference>
<dbReference type="EMBL" id="CP060637">
    <property type="protein sequence ID" value="QNM15638.1"/>
    <property type="molecule type" value="Genomic_DNA"/>
</dbReference>
<evidence type="ECO:0000256" key="1">
    <source>
        <dbReference type="ARBA" id="ARBA00023125"/>
    </source>
</evidence>
<dbReference type="KEGG" id="fho:H9Q81_02005"/>